<dbReference type="GO" id="GO:0003676">
    <property type="term" value="F:nucleic acid binding"/>
    <property type="evidence" value="ECO:0007669"/>
    <property type="project" value="InterPro"/>
</dbReference>
<protein>
    <submittedName>
        <fullName evidence="1">Uncharacterized protein</fullName>
    </submittedName>
</protein>
<dbReference type="EMBL" id="KL367648">
    <property type="protein sequence ID" value="KFD60790.1"/>
    <property type="molecule type" value="Genomic_DNA"/>
</dbReference>
<dbReference type="Gene3D" id="3.30.420.10">
    <property type="entry name" value="Ribonuclease H-like superfamily/Ribonuclease H"/>
    <property type="match status" value="1"/>
</dbReference>
<organism evidence="1">
    <name type="scientific">Trichuris suis</name>
    <name type="common">pig whipworm</name>
    <dbReference type="NCBI Taxonomy" id="68888"/>
    <lineage>
        <taxon>Eukaryota</taxon>
        <taxon>Metazoa</taxon>
        <taxon>Ecdysozoa</taxon>
        <taxon>Nematoda</taxon>
        <taxon>Enoplea</taxon>
        <taxon>Dorylaimia</taxon>
        <taxon>Trichinellida</taxon>
        <taxon>Trichuridae</taxon>
        <taxon>Trichuris</taxon>
    </lineage>
</organism>
<sequence>MKRKLSEEKIKWTLISPRSPWSGSYWERSAGSVKTELKRDPRHAYVSDQQLTSILCKTEAQVNARLLTFLNHHLKGT</sequence>
<dbReference type="AlphaFoldDB" id="A0A085MU94"/>
<proteinExistence type="predicted"/>
<dbReference type="InterPro" id="IPR036397">
    <property type="entry name" value="RNaseH_sf"/>
</dbReference>
<dbReference type="OrthoDB" id="5868911at2759"/>
<evidence type="ECO:0000313" key="1">
    <source>
        <dbReference type="EMBL" id="KFD60790.1"/>
    </source>
</evidence>
<dbReference type="Proteomes" id="UP000030758">
    <property type="component" value="Unassembled WGS sequence"/>
</dbReference>
<name>A0A085MU94_9BILA</name>
<reference evidence="1" key="1">
    <citation type="journal article" date="2014" name="Nat. Genet.">
        <title>Genome and transcriptome of the porcine whipworm Trichuris suis.</title>
        <authorList>
            <person name="Jex A.R."/>
            <person name="Nejsum P."/>
            <person name="Schwarz E.M."/>
            <person name="Hu L."/>
            <person name="Young N.D."/>
            <person name="Hall R.S."/>
            <person name="Korhonen P.K."/>
            <person name="Liao S."/>
            <person name="Thamsborg S."/>
            <person name="Xia J."/>
            <person name="Xu P."/>
            <person name="Wang S."/>
            <person name="Scheerlinck J.P."/>
            <person name="Hofmann A."/>
            <person name="Sternberg P.W."/>
            <person name="Wang J."/>
            <person name="Gasser R.B."/>
        </authorList>
    </citation>
    <scope>NUCLEOTIDE SEQUENCE [LARGE SCALE GENOMIC DNA]</scope>
    <source>
        <strain evidence="1">DCEP-RM93F</strain>
    </source>
</reference>
<accession>A0A085MU94</accession>
<gene>
    <name evidence="1" type="ORF">M514_27037</name>
</gene>